<evidence type="ECO:0000313" key="2">
    <source>
        <dbReference type="Proteomes" id="UP000546031"/>
    </source>
</evidence>
<keyword evidence="2" id="KW-1185">Reference proteome</keyword>
<sequence length="385" mass="43262">MEILHRGFDALDVSFEAQIGSKLCDALEDAKANALVSRKPTCLPWNGLKLLVAESGVRGGYRYRADIGQFGGTWMFKAPSEKDPWGVRVSCSSLQLALFGLEETKRHLYETLSALGMHLGGGGESIGRVDFAVDILAPEFELAVENFVMHSNTGWAQEGEFVVPRVNGKSDRVTSVTVGKMPGRQVIVYDKRAEIIGKRKFAWWEIWDASRSENGKAPLAREDATQSRIWRIEARAGKRHLKEKWAITSWTDLETRCGDMFADTMEAVRHVDPTSDSNRSRWPTSELWRIAQSQVNDSLLGVRSFADADQVKEIQRAEFCDLMLKQTLGLVVTQAAVRGVLIERLPDFASWLGNTLARTISERQVEFAARLDAAKARYRIEDKRR</sequence>
<evidence type="ECO:0000313" key="1">
    <source>
        <dbReference type="EMBL" id="NVE94887.1"/>
    </source>
</evidence>
<organism evidence="1 2">
    <name type="scientific">Altererythrobacter lutimaris</name>
    <dbReference type="NCBI Taxonomy" id="2743979"/>
    <lineage>
        <taxon>Bacteria</taxon>
        <taxon>Pseudomonadati</taxon>
        <taxon>Pseudomonadota</taxon>
        <taxon>Alphaproteobacteria</taxon>
        <taxon>Sphingomonadales</taxon>
        <taxon>Erythrobacteraceae</taxon>
        <taxon>Altererythrobacter</taxon>
    </lineage>
</organism>
<name>A0A850H6U8_9SPHN</name>
<accession>A0A850H6U8</accession>
<dbReference type="AlphaFoldDB" id="A0A850H6U8"/>
<proteinExistence type="predicted"/>
<dbReference type="EMBL" id="JABWTA010000001">
    <property type="protein sequence ID" value="NVE94887.1"/>
    <property type="molecule type" value="Genomic_DNA"/>
</dbReference>
<reference evidence="1 2" key="1">
    <citation type="submission" date="2020-06" db="EMBL/GenBank/DDBJ databases">
        <title>Altererythrobacter lutimaris sp. nov., a marine bacterium isolated from a tidal flat.</title>
        <authorList>
            <person name="Kim D."/>
            <person name="Yoo Y."/>
            <person name="Kim J.-J."/>
        </authorList>
    </citation>
    <scope>NUCLEOTIDE SEQUENCE [LARGE SCALE GENOMIC DNA]</scope>
    <source>
        <strain evidence="1 2">JGD-16</strain>
    </source>
</reference>
<gene>
    <name evidence="1" type="ORF">HUO12_08235</name>
</gene>
<evidence type="ECO:0008006" key="3">
    <source>
        <dbReference type="Google" id="ProtNLM"/>
    </source>
</evidence>
<comment type="caution">
    <text evidence="1">The sequence shown here is derived from an EMBL/GenBank/DDBJ whole genome shotgun (WGS) entry which is preliminary data.</text>
</comment>
<protein>
    <recommendedName>
        <fullName evidence="3">Replication initiation factor</fullName>
    </recommendedName>
</protein>
<dbReference type="RefSeq" id="WP_176273114.1">
    <property type="nucleotide sequence ID" value="NZ_JABWTA010000001.1"/>
</dbReference>
<dbReference type="Proteomes" id="UP000546031">
    <property type="component" value="Unassembled WGS sequence"/>
</dbReference>